<dbReference type="STRING" id="629680.SAMN04489751_0508"/>
<dbReference type="EMBL" id="LT629739">
    <property type="protein sequence ID" value="SDR80710.1"/>
    <property type="molecule type" value="Genomic_DNA"/>
</dbReference>
<evidence type="ECO:0000256" key="1">
    <source>
        <dbReference type="ARBA" id="ARBA00009129"/>
    </source>
</evidence>
<feature type="domain" description="CsbD-like" evidence="3">
    <location>
        <begin position="5"/>
        <end position="56"/>
    </location>
</feature>
<feature type="region of interest" description="Disordered" evidence="2">
    <location>
        <begin position="1"/>
        <end position="48"/>
    </location>
</feature>
<proteinExistence type="inferred from homology"/>
<feature type="compositionally biased region" description="Basic and acidic residues" evidence="2">
    <location>
        <begin position="1"/>
        <end position="22"/>
    </location>
</feature>
<dbReference type="Proteomes" id="UP000199700">
    <property type="component" value="Chromosome"/>
</dbReference>
<reference evidence="4" key="1">
    <citation type="submission" date="2016-10" db="EMBL/GenBank/DDBJ databases">
        <authorList>
            <person name="Varghese N."/>
            <person name="Submissions S."/>
        </authorList>
    </citation>
    <scope>NUCLEOTIDE SEQUENCE [LARGE SCALE GENOMIC DNA]</scope>
    <source>
        <strain evidence="4">DSM 22082</strain>
    </source>
</reference>
<dbReference type="AlphaFoldDB" id="A0A1H1M226"/>
<protein>
    <submittedName>
        <fullName evidence="4">CsbD-like</fullName>
    </submittedName>
</protein>
<dbReference type="SUPFAM" id="SSF69047">
    <property type="entry name" value="Hypothetical protein YjbJ"/>
    <property type="match status" value="1"/>
</dbReference>
<keyword evidence="5" id="KW-1185">Reference proteome</keyword>
<dbReference type="InterPro" id="IPR036629">
    <property type="entry name" value="YjbJ_sf"/>
</dbReference>
<dbReference type="Gene3D" id="1.10.1470.10">
    <property type="entry name" value="YjbJ"/>
    <property type="match status" value="1"/>
</dbReference>
<dbReference type="InterPro" id="IPR008462">
    <property type="entry name" value="CsbD"/>
</dbReference>
<evidence type="ECO:0000313" key="5">
    <source>
        <dbReference type="Proteomes" id="UP000199700"/>
    </source>
</evidence>
<name>A0A1H1M226_BRESA</name>
<comment type="similarity">
    <text evidence="1">Belongs to the UPF0337 (CsbD) family.</text>
</comment>
<evidence type="ECO:0000256" key="2">
    <source>
        <dbReference type="SAM" id="MobiDB-lite"/>
    </source>
</evidence>
<evidence type="ECO:0000259" key="3">
    <source>
        <dbReference type="Pfam" id="PF05532"/>
    </source>
</evidence>
<dbReference type="RefSeq" id="WP_092102801.1">
    <property type="nucleotide sequence ID" value="NZ_LT629739.1"/>
</dbReference>
<gene>
    <name evidence="4" type="ORF">SAMN04489751_0508</name>
</gene>
<dbReference type="OrthoDB" id="2143260at2"/>
<organism evidence="4 5">
    <name type="scientific">Brevibacterium sandarakinum</name>
    <dbReference type="NCBI Taxonomy" id="629680"/>
    <lineage>
        <taxon>Bacteria</taxon>
        <taxon>Bacillati</taxon>
        <taxon>Actinomycetota</taxon>
        <taxon>Actinomycetes</taxon>
        <taxon>Micrococcales</taxon>
        <taxon>Brevibacteriaceae</taxon>
        <taxon>Brevibacterium</taxon>
    </lineage>
</organism>
<evidence type="ECO:0000313" key="4">
    <source>
        <dbReference type="EMBL" id="SDR80710.1"/>
    </source>
</evidence>
<dbReference type="Pfam" id="PF05532">
    <property type="entry name" value="CsbD"/>
    <property type="match status" value="1"/>
</dbReference>
<sequence length="64" mass="7072">MGFDDKFDNKTEEFSGKAKEAVGDLTDDDELKAEGSTDELKGKTKQVGEQVKDLGKDVKDKFSK</sequence>
<feature type="compositionally biased region" description="Basic and acidic residues" evidence="2">
    <location>
        <begin position="32"/>
        <end position="42"/>
    </location>
</feature>
<accession>A0A1H1M226</accession>